<proteinExistence type="predicted"/>
<dbReference type="AlphaFoldDB" id="A0A9N9QMV8"/>
<dbReference type="PANTHER" id="PTHR34239:SF2">
    <property type="entry name" value="TRANSPOSABLE ELEMENT P TRANSPOSASE_THAP9 CONSERVED DOMAIN-CONTAINING PROTEIN"/>
    <property type="match status" value="1"/>
</dbReference>
<evidence type="ECO:0000313" key="4">
    <source>
        <dbReference type="Proteomes" id="UP001152799"/>
    </source>
</evidence>
<dbReference type="EMBL" id="OU892279">
    <property type="protein sequence ID" value="CAG9765826.1"/>
    <property type="molecule type" value="Genomic_DNA"/>
</dbReference>
<evidence type="ECO:0000256" key="1">
    <source>
        <dbReference type="SAM" id="MobiDB-lite"/>
    </source>
</evidence>
<evidence type="ECO:0000313" key="2">
    <source>
        <dbReference type="EMBL" id="CAG9765826.1"/>
    </source>
</evidence>
<dbReference type="PANTHER" id="PTHR34239">
    <property type="entry name" value="APPLE DOMAIN-CONTAINING PROTEIN"/>
    <property type="match status" value="1"/>
</dbReference>
<keyword evidence="4" id="KW-1185">Reference proteome</keyword>
<feature type="compositionally biased region" description="Basic residues" evidence="1">
    <location>
        <begin position="272"/>
        <end position="281"/>
    </location>
</feature>
<feature type="region of interest" description="Disordered" evidence="1">
    <location>
        <begin position="253"/>
        <end position="296"/>
    </location>
</feature>
<feature type="compositionally biased region" description="Basic and acidic residues" evidence="1">
    <location>
        <begin position="282"/>
        <end position="296"/>
    </location>
</feature>
<protein>
    <submittedName>
        <fullName evidence="3">Uncharacterized protein</fullName>
    </submittedName>
</protein>
<dbReference type="Proteomes" id="UP001152799">
    <property type="component" value="Chromosome 3"/>
</dbReference>
<reference evidence="3" key="1">
    <citation type="submission" date="2022-01" db="EMBL/GenBank/DDBJ databases">
        <authorList>
            <person name="King R."/>
        </authorList>
    </citation>
    <scope>NUCLEOTIDE SEQUENCE</scope>
</reference>
<dbReference type="EMBL" id="OU892279">
    <property type="protein sequence ID" value="CAG9765831.1"/>
    <property type="molecule type" value="Genomic_DNA"/>
</dbReference>
<feature type="region of interest" description="Disordered" evidence="1">
    <location>
        <begin position="27"/>
        <end position="55"/>
    </location>
</feature>
<evidence type="ECO:0000313" key="3">
    <source>
        <dbReference type="EMBL" id="CAG9765831.1"/>
    </source>
</evidence>
<gene>
    <name evidence="2" type="ORF">CEUTPL_LOCUS6429</name>
    <name evidence="3" type="ORF">CEUTPL_LOCUS6434</name>
</gene>
<dbReference type="OrthoDB" id="6760539at2759"/>
<name>A0A9N9QMV8_9CUCU</name>
<accession>A0A9N9QMV8</accession>
<organism evidence="3 4">
    <name type="scientific">Ceutorhynchus assimilis</name>
    <name type="common">cabbage seed weevil</name>
    <dbReference type="NCBI Taxonomy" id="467358"/>
    <lineage>
        <taxon>Eukaryota</taxon>
        <taxon>Metazoa</taxon>
        <taxon>Ecdysozoa</taxon>
        <taxon>Arthropoda</taxon>
        <taxon>Hexapoda</taxon>
        <taxon>Insecta</taxon>
        <taxon>Pterygota</taxon>
        <taxon>Neoptera</taxon>
        <taxon>Endopterygota</taxon>
        <taxon>Coleoptera</taxon>
        <taxon>Polyphaga</taxon>
        <taxon>Cucujiformia</taxon>
        <taxon>Curculionidae</taxon>
        <taxon>Ceutorhynchinae</taxon>
        <taxon>Ceutorhynchus</taxon>
    </lineage>
</organism>
<feature type="compositionally biased region" description="Polar residues" evidence="1">
    <location>
        <begin position="257"/>
        <end position="266"/>
    </location>
</feature>
<sequence length="296" mass="33697">MKCRGTTLKKQEEGKYDEIVEALKQLKARVDSDESSSGSGDSDSESESASDEQQSIQIVTTADVHTTPDNASKNADYYFLGLKPKSTNMASDPLHDELAIRWTSYLQQGIDKDKKNELLEKYPLHANCPLLKSTILVPEDGTGHALAALGSQLNKLLENPSEESKELLTVLADVSQLVYNVHHSISTHRKYTIMPFLKQSARKVIEKSKTDELLFGKDFVSDLKAIDAAKKTSYELKPTRSYKGFMSSRSMAHKQYDNTNTSQNKYLNWKRPNQKFRKKYTEKKDKTDKKYYHSRR</sequence>